<evidence type="ECO:0000313" key="2">
    <source>
        <dbReference type="EMBL" id="MFF3571217.1"/>
    </source>
</evidence>
<evidence type="ECO:0000313" key="3">
    <source>
        <dbReference type="Proteomes" id="UP001601992"/>
    </source>
</evidence>
<keyword evidence="3" id="KW-1185">Reference proteome</keyword>
<dbReference type="NCBIfam" id="NF037996">
    <property type="entry name" value="B-4DMT"/>
    <property type="match status" value="1"/>
</dbReference>
<reference evidence="2 3" key="1">
    <citation type="submission" date="2024-10" db="EMBL/GenBank/DDBJ databases">
        <title>The Natural Products Discovery Center: Release of the First 8490 Sequenced Strains for Exploring Actinobacteria Biosynthetic Diversity.</title>
        <authorList>
            <person name="Kalkreuter E."/>
            <person name="Kautsar S.A."/>
            <person name="Yang D."/>
            <person name="Bader C.D."/>
            <person name="Teijaro C.N."/>
            <person name="Fluegel L."/>
            <person name="Davis C.M."/>
            <person name="Simpson J.R."/>
            <person name="Lauterbach L."/>
            <person name="Steele A.D."/>
            <person name="Gui C."/>
            <person name="Meng S."/>
            <person name="Li G."/>
            <person name="Viehrig K."/>
            <person name="Ye F."/>
            <person name="Su P."/>
            <person name="Kiefer A.F."/>
            <person name="Nichols A."/>
            <person name="Cepeda A.J."/>
            <person name="Yan W."/>
            <person name="Fan B."/>
            <person name="Jiang Y."/>
            <person name="Adhikari A."/>
            <person name="Zheng C.-J."/>
            <person name="Schuster L."/>
            <person name="Cowan T.M."/>
            <person name="Smanski M.J."/>
            <person name="Chevrette M.G."/>
            <person name="De Carvalho L.P.S."/>
            <person name="Shen B."/>
        </authorList>
    </citation>
    <scope>NUCLEOTIDE SEQUENCE [LARGE SCALE GENOMIC DNA]</scope>
    <source>
        <strain evidence="2 3">NPDC002593</strain>
    </source>
</reference>
<evidence type="ECO:0000256" key="1">
    <source>
        <dbReference type="SAM" id="Phobius"/>
    </source>
</evidence>
<accession>A0ABW6S4I5</accession>
<feature type="transmembrane region" description="Helical" evidence="1">
    <location>
        <begin position="75"/>
        <end position="95"/>
    </location>
</feature>
<comment type="caution">
    <text evidence="2">The sequence shown here is derived from an EMBL/GenBank/DDBJ whole genome shotgun (WGS) entry which is preliminary data.</text>
</comment>
<organism evidence="2 3">
    <name type="scientific">Nocardia jiangxiensis</name>
    <dbReference type="NCBI Taxonomy" id="282685"/>
    <lineage>
        <taxon>Bacteria</taxon>
        <taxon>Bacillati</taxon>
        <taxon>Actinomycetota</taxon>
        <taxon>Actinomycetes</taxon>
        <taxon>Mycobacteriales</taxon>
        <taxon>Nocardiaceae</taxon>
        <taxon>Nocardia</taxon>
    </lineage>
</organism>
<protein>
    <submittedName>
        <fullName evidence="2">B-4DMT family transporter</fullName>
    </submittedName>
</protein>
<name>A0ABW6S4I5_9NOCA</name>
<dbReference type="Proteomes" id="UP001601992">
    <property type="component" value="Unassembled WGS sequence"/>
</dbReference>
<gene>
    <name evidence="2" type="ORF">ACFYXQ_25890</name>
</gene>
<feature type="transmembrane region" description="Helical" evidence="1">
    <location>
        <begin position="35"/>
        <end position="54"/>
    </location>
</feature>
<dbReference type="InterPro" id="IPR047958">
    <property type="entry name" value="B-4DMT-like"/>
</dbReference>
<keyword evidence="1" id="KW-1133">Transmembrane helix</keyword>
<dbReference type="RefSeq" id="WP_387405268.1">
    <property type="nucleotide sequence ID" value="NZ_JBIAQY010000009.1"/>
</dbReference>
<proteinExistence type="predicted"/>
<keyword evidence="1" id="KW-0472">Membrane</keyword>
<keyword evidence="1" id="KW-0812">Transmembrane</keyword>
<sequence length="161" mass="16909">MNAWVLRAVGLGVLTVVLRTLLGFGMIYWPTQGAWMRLVCLIVLIAAGVAWGLADGRGDRRANPDPERGGADLTMRWLKAGVVGGLGSGVVAWALDYIPSFDLGDNGLGFEITAGAAFIVLMIFIPAMVGVALGRFLVTRENNKADKGSAQPSTDHAASPA</sequence>
<dbReference type="EMBL" id="JBIAQY010000009">
    <property type="protein sequence ID" value="MFF3571217.1"/>
    <property type="molecule type" value="Genomic_DNA"/>
</dbReference>
<feature type="transmembrane region" description="Helical" evidence="1">
    <location>
        <begin position="115"/>
        <end position="138"/>
    </location>
</feature>
<feature type="transmembrane region" description="Helical" evidence="1">
    <location>
        <begin position="9"/>
        <end position="29"/>
    </location>
</feature>